<name>R7QUA7_CHOCR</name>
<keyword evidence="6" id="KW-1185">Reference proteome</keyword>
<dbReference type="EMBL" id="HG002276">
    <property type="protein sequence ID" value="CDF40935.1"/>
    <property type="molecule type" value="Genomic_DNA"/>
</dbReference>
<dbReference type="PhylomeDB" id="R7QUA7"/>
<evidence type="ECO:0000256" key="3">
    <source>
        <dbReference type="PROSITE-ProRule" id="PRU00221"/>
    </source>
</evidence>
<keyword evidence="2" id="KW-0677">Repeat</keyword>
<sequence>MPFMLDFITLPHLSTVDGIWLRPLPHLASAPQTSMSRSLAGVELSIPAMSLPTFISAPLSTYTARRPRSRIPLCSATPPPRDDSSPSPSSDASWQVLQRRLALLRDKEVIRDRTIARNWRSGQYDASVVAAVTRDYVRKLSFQDDFLVMGTASGGVVFSDLVSGRRVTCRHVHTGQVTAIHYRDSYMVSAGASDCEVAVWQTERYEKRSLWDELDARGEAVDGVLTLPKVRIKTHIDQISALRLDVKNSRVYSASIDGTVRVSHLDTGEELSMIRVGEPVLSMTLTEKGYLLLGSTSGRVLAYQAERGFHLLSMVCHNSNTTALAFWEETQVLVTGDAAGNLKVWSFNDSTLLGTLPKHEAAVMSVQIDGSKVVSSSRDGSVAVFGLASRQRLYSIVGFTKYLGAATFDDVRLIADGTNDFVICHRFDSDQGAGS</sequence>
<dbReference type="Proteomes" id="UP000012073">
    <property type="component" value="Unassembled WGS sequence"/>
</dbReference>
<dbReference type="OMA" id="NDFVICH"/>
<dbReference type="KEGG" id="ccp:CHC_T00007533001"/>
<dbReference type="Gramene" id="CDF40935">
    <property type="protein sequence ID" value="CDF40935"/>
    <property type="gene ID" value="CHC_T00007533001"/>
</dbReference>
<dbReference type="PROSITE" id="PS50082">
    <property type="entry name" value="WD_REPEATS_2"/>
    <property type="match status" value="1"/>
</dbReference>
<protein>
    <submittedName>
        <fullName evidence="5">Uncharacterized protein</fullName>
    </submittedName>
</protein>
<gene>
    <name evidence="5" type="ORF">CHC_T00007533001</name>
</gene>
<feature type="repeat" description="WD" evidence="3">
    <location>
        <begin position="314"/>
        <end position="355"/>
    </location>
</feature>
<dbReference type="InterPro" id="IPR015943">
    <property type="entry name" value="WD40/YVTN_repeat-like_dom_sf"/>
</dbReference>
<accession>R7QUA7</accession>
<dbReference type="SMART" id="SM00320">
    <property type="entry name" value="WD40"/>
    <property type="match status" value="5"/>
</dbReference>
<evidence type="ECO:0000256" key="4">
    <source>
        <dbReference type="SAM" id="MobiDB-lite"/>
    </source>
</evidence>
<dbReference type="SUPFAM" id="SSF50978">
    <property type="entry name" value="WD40 repeat-like"/>
    <property type="match status" value="1"/>
</dbReference>
<dbReference type="Gene3D" id="2.130.10.10">
    <property type="entry name" value="YVTN repeat-like/Quinoprotein amine dehydrogenase"/>
    <property type="match status" value="2"/>
</dbReference>
<evidence type="ECO:0000313" key="6">
    <source>
        <dbReference type="Proteomes" id="UP000012073"/>
    </source>
</evidence>
<reference evidence="6" key="1">
    <citation type="journal article" date="2013" name="Proc. Natl. Acad. Sci. U.S.A.">
        <title>Genome structure and metabolic features in the red seaweed Chondrus crispus shed light on evolution of the Archaeplastida.</title>
        <authorList>
            <person name="Collen J."/>
            <person name="Porcel B."/>
            <person name="Carre W."/>
            <person name="Ball S.G."/>
            <person name="Chaparro C."/>
            <person name="Tonon T."/>
            <person name="Barbeyron T."/>
            <person name="Michel G."/>
            <person name="Noel B."/>
            <person name="Valentin K."/>
            <person name="Elias M."/>
            <person name="Artiguenave F."/>
            <person name="Arun A."/>
            <person name="Aury J.M."/>
            <person name="Barbosa-Neto J.F."/>
            <person name="Bothwell J.H."/>
            <person name="Bouget F.Y."/>
            <person name="Brillet L."/>
            <person name="Cabello-Hurtado F."/>
            <person name="Capella-Gutierrez S."/>
            <person name="Charrier B."/>
            <person name="Cladiere L."/>
            <person name="Cock J.M."/>
            <person name="Coelho S.M."/>
            <person name="Colleoni C."/>
            <person name="Czjzek M."/>
            <person name="Da Silva C."/>
            <person name="Delage L."/>
            <person name="Denoeud F."/>
            <person name="Deschamps P."/>
            <person name="Dittami S.M."/>
            <person name="Gabaldon T."/>
            <person name="Gachon C.M."/>
            <person name="Groisillier A."/>
            <person name="Herve C."/>
            <person name="Jabbari K."/>
            <person name="Katinka M."/>
            <person name="Kloareg B."/>
            <person name="Kowalczyk N."/>
            <person name="Labadie K."/>
            <person name="Leblanc C."/>
            <person name="Lopez P.J."/>
            <person name="McLachlan D.H."/>
            <person name="Meslet-Cladiere L."/>
            <person name="Moustafa A."/>
            <person name="Nehr Z."/>
            <person name="Nyvall Collen P."/>
            <person name="Panaud O."/>
            <person name="Partensky F."/>
            <person name="Poulain J."/>
            <person name="Rensing S.A."/>
            <person name="Rousvoal S."/>
            <person name="Samson G."/>
            <person name="Symeonidi A."/>
            <person name="Weissenbach J."/>
            <person name="Zambounis A."/>
            <person name="Wincker P."/>
            <person name="Boyen C."/>
        </authorList>
    </citation>
    <scope>NUCLEOTIDE SEQUENCE [LARGE SCALE GENOMIC DNA]</scope>
    <source>
        <strain evidence="6">cv. Stackhouse</strain>
    </source>
</reference>
<evidence type="ECO:0000256" key="1">
    <source>
        <dbReference type="ARBA" id="ARBA00022574"/>
    </source>
</evidence>
<dbReference type="InterPro" id="IPR036322">
    <property type="entry name" value="WD40_repeat_dom_sf"/>
</dbReference>
<dbReference type="PANTHER" id="PTHR22847:SF637">
    <property type="entry name" value="WD REPEAT DOMAIN 5B"/>
    <property type="match status" value="1"/>
</dbReference>
<dbReference type="PANTHER" id="PTHR22847">
    <property type="entry name" value="WD40 REPEAT PROTEIN"/>
    <property type="match status" value="1"/>
</dbReference>
<dbReference type="Pfam" id="PF00400">
    <property type="entry name" value="WD40"/>
    <property type="match status" value="1"/>
</dbReference>
<feature type="region of interest" description="Disordered" evidence="4">
    <location>
        <begin position="70"/>
        <end position="93"/>
    </location>
</feature>
<dbReference type="AlphaFoldDB" id="R7QUA7"/>
<evidence type="ECO:0000256" key="2">
    <source>
        <dbReference type="ARBA" id="ARBA00022737"/>
    </source>
</evidence>
<dbReference type="GO" id="GO:1990234">
    <property type="term" value="C:transferase complex"/>
    <property type="evidence" value="ECO:0007669"/>
    <property type="project" value="UniProtKB-ARBA"/>
</dbReference>
<proteinExistence type="predicted"/>
<dbReference type="RefSeq" id="XP_005711229.1">
    <property type="nucleotide sequence ID" value="XM_005711172.1"/>
</dbReference>
<dbReference type="STRING" id="2769.R7QUA7"/>
<evidence type="ECO:0000313" key="5">
    <source>
        <dbReference type="EMBL" id="CDF40935.1"/>
    </source>
</evidence>
<organism evidence="5 6">
    <name type="scientific">Chondrus crispus</name>
    <name type="common">Carrageen Irish moss</name>
    <name type="synonym">Polymorpha crispa</name>
    <dbReference type="NCBI Taxonomy" id="2769"/>
    <lineage>
        <taxon>Eukaryota</taxon>
        <taxon>Rhodophyta</taxon>
        <taxon>Florideophyceae</taxon>
        <taxon>Rhodymeniophycidae</taxon>
        <taxon>Gigartinales</taxon>
        <taxon>Gigartinaceae</taxon>
        <taxon>Chondrus</taxon>
    </lineage>
</organism>
<dbReference type="GeneID" id="17318944"/>
<dbReference type="InterPro" id="IPR001680">
    <property type="entry name" value="WD40_rpt"/>
</dbReference>
<keyword evidence="1 3" id="KW-0853">WD repeat</keyword>
<dbReference type="OrthoDB" id="3556at2759"/>